<dbReference type="PROSITE" id="PS50042">
    <property type="entry name" value="CNMP_BINDING_3"/>
    <property type="match status" value="1"/>
</dbReference>
<dbReference type="InterPro" id="IPR012318">
    <property type="entry name" value="HTH_CRP"/>
</dbReference>
<keyword evidence="7" id="KW-1185">Reference proteome</keyword>
<proteinExistence type="predicted"/>
<dbReference type="InterPro" id="IPR050397">
    <property type="entry name" value="Env_Response_Regulators"/>
</dbReference>
<evidence type="ECO:0000313" key="7">
    <source>
        <dbReference type="Proteomes" id="UP001299068"/>
    </source>
</evidence>
<dbReference type="SUPFAM" id="SSF51206">
    <property type="entry name" value="cAMP-binding domain-like"/>
    <property type="match status" value="1"/>
</dbReference>
<gene>
    <name evidence="6" type="ORF">K5V21_18305</name>
</gene>
<evidence type="ECO:0000313" key="6">
    <source>
        <dbReference type="EMBL" id="MBY0757382.1"/>
    </source>
</evidence>
<feature type="domain" description="HTH crp-type" evidence="5">
    <location>
        <begin position="157"/>
        <end position="231"/>
    </location>
</feature>
<reference evidence="6 7" key="1">
    <citation type="journal article" date="2021" name="Cell Host Microbe">
        <title>in vivo commensal control of Clostridioides difficile virulence.</title>
        <authorList>
            <person name="Girinathan B.P."/>
            <person name="Dibenedetto N."/>
            <person name="Worley J.N."/>
            <person name="Peltier J."/>
            <person name="Arrieta-Ortiz M.L."/>
            <person name="Rupa Christinal Immanuel S."/>
            <person name="Lavin R."/>
            <person name="Delaney M.L."/>
            <person name="Cummins C."/>
            <person name="Hoffmann M."/>
            <person name="Luo Y."/>
            <person name="Gonzalez-Escalona N."/>
            <person name="Allard M."/>
            <person name="Onderdonk A.B."/>
            <person name="Gerber G.K."/>
            <person name="Sonenshein A.L."/>
            <person name="Baliga N."/>
            <person name="Dupuy B."/>
            <person name="Bry L."/>
        </authorList>
    </citation>
    <scope>NUCLEOTIDE SEQUENCE [LARGE SCALE GENOMIC DNA]</scope>
    <source>
        <strain evidence="6 7">DSM 599</strain>
    </source>
</reference>
<organism evidence="6 7">
    <name type="scientific">Clostridium sardiniense</name>
    <name type="common">Clostridium absonum</name>
    <dbReference type="NCBI Taxonomy" id="29369"/>
    <lineage>
        <taxon>Bacteria</taxon>
        <taxon>Bacillati</taxon>
        <taxon>Bacillota</taxon>
        <taxon>Clostridia</taxon>
        <taxon>Eubacteriales</taxon>
        <taxon>Clostridiaceae</taxon>
        <taxon>Clostridium</taxon>
    </lineage>
</organism>
<dbReference type="Gene3D" id="2.60.120.10">
    <property type="entry name" value="Jelly Rolls"/>
    <property type="match status" value="1"/>
</dbReference>
<dbReference type="SMART" id="SM00419">
    <property type="entry name" value="HTH_CRP"/>
    <property type="match status" value="1"/>
</dbReference>
<dbReference type="PROSITE" id="PS51063">
    <property type="entry name" value="HTH_CRP_2"/>
    <property type="match status" value="1"/>
</dbReference>
<protein>
    <submittedName>
        <fullName evidence="6">Crp/Fnr family transcriptional regulator</fullName>
    </submittedName>
</protein>
<evidence type="ECO:0000256" key="1">
    <source>
        <dbReference type="ARBA" id="ARBA00023015"/>
    </source>
</evidence>
<accession>A0ABS7L3M0</accession>
<dbReference type="PANTHER" id="PTHR24567">
    <property type="entry name" value="CRP FAMILY TRANSCRIPTIONAL REGULATORY PROTEIN"/>
    <property type="match status" value="1"/>
</dbReference>
<feature type="domain" description="Cyclic nucleotide-binding" evidence="4">
    <location>
        <begin position="23"/>
        <end position="143"/>
    </location>
</feature>
<dbReference type="SMART" id="SM00100">
    <property type="entry name" value="cNMP"/>
    <property type="match status" value="1"/>
</dbReference>
<evidence type="ECO:0000259" key="5">
    <source>
        <dbReference type="PROSITE" id="PS51063"/>
    </source>
</evidence>
<dbReference type="Proteomes" id="UP001299068">
    <property type="component" value="Unassembled WGS sequence"/>
</dbReference>
<evidence type="ECO:0000256" key="2">
    <source>
        <dbReference type="ARBA" id="ARBA00023125"/>
    </source>
</evidence>
<dbReference type="RefSeq" id="WP_221862485.1">
    <property type="nucleotide sequence ID" value="NZ_JAIKTU010000023.1"/>
</dbReference>
<sequence length="238" mass="26805">MKKNCNCHGCNQGEPVCAKHISIFSSLSDSELQNIIKMVIRREYIKGEVLCREGEISDNLFLIREGKVKLSKMTRDGKEQILHILTKGDFFGETNLFDDIESSFTATAINNAKICTLSRANLEGILNQNPGISMKILKELAHRLAETEDLAKVLATKDVEARVASMLLEFSEKYGKLVDDNIHIELPINREDMANYCGVTRETISRKLSKFESENIISLKGNKIIIVKDIDLLKDLSE</sequence>
<dbReference type="CDD" id="cd00092">
    <property type="entry name" value="HTH_CRP"/>
    <property type="match status" value="1"/>
</dbReference>
<dbReference type="InterPro" id="IPR018490">
    <property type="entry name" value="cNMP-bd_dom_sf"/>
</dbReference>
<keyword evidence="2" id="KW-0238">DNA-binding</keyword>
<dbReference type="InterPro" id="IPR036388">
    <property type="entry name" value="WH-like_DNA-bd_sf"/>
</dbReference>
<keyword evidence="3" id="KW-0804">Transcription</keyword>
<dbReference type="Gene3D" id="1.10.10.10">
    <property type="entry name" value="Winged helix-like DNA-binding domain superfamily/Winged helix DNA-binding domain"/>
    <property type="match status" value="1"/>
</dbReference>
<comment type="caution">
    <text evidence="6">The sequence shown here is derived from an EMBL/GenBank/DDBJ whole genome shotgun (WGS) entry which is preliminary data.</text>
</comment>
<dbReference type="PANTHER" id="PTHR24567:SF28">
    <property type="entry name" value="LISTERIOLYSIN REGULATORY PROTEIN"/>
    <property type="match status" value="1"/>
</dbReference>
<keyword evidence="1" id="KW-0805">Transcription regulation</keyword>
<dbReference type="CDD" id="cd00038">
    <property type="entry name" value="CAP_ED"/>
    <property type="match status" value="1"/>
</dbReference>
<name>A0ABS7L3M0_CLOSR</name>
<dbReference type="InterPro" id="IPR036390">
    <property type="entry name" value="WH_DNA-bd_sf"/>
</dbReference>
<dbReference type="InterPro" id="IPR014710">
    <property type="entry name" value="RmlC-like_jellyroll"/>
</dbReference>
<dbReference type="PRINTS" id="PR00034">
    <property type="entry name" value="HTHCRP"/>
</dbReference>
<dbReference type="SUPFAM" id="SSF46785">
    <property type="entry name" value="Winged helix' DNA-binding domain"/>
    <property type="match status" value="1"/>
</dbReference>
<dbReference type="EMBL" id="JAIKTU010000023">
    <property type="protein sequence ID" value="MBY0757382.1"/>
    <property type="molecule type" value="Genomic_DNA"/>
</dbReference>
<dbReference type="Pfam" id="PF13545">
    <property type="entry name" value="HTH_Crp_2"/>
    <property type="match status" value="1"/>
</dbReference>
<dbReference type="InterPro" id="IPR000595">
    <property type="entry name" value="cNMP-bd_dom"/>
</dbReference>
<evidence type="ECO:0000256" key="3">
    <source>
        <dbReference type="ARBA" id="ARBA00023163"/>
    </source>
</evidence>
<evidence type="ECO:0000259" key="4">
    <source>
        <dbReference type="PROSITE" id="PS50042"/>
    </source>
</evidence>
<dbReference type="Pfam" id="PF00027">
    <property type="entry name" value="cNMP_binding"/>
    <property type="match status" value="1"/>
</dbReference>